<keyword evidence="3" id="KW-1185">Reference proteome</keyword>
<evidence type="ECO:0000313" key="2">
    <source>
        <dbReference type="EMBL" id="OAD58431.1"/>
    </source>
</evidence>
<dbReference type="Proteomes" id="UP000250275">
    <property type="component" value="Unassembled WGS sequence"/>
</dbReference>
<reference evidence="2 3" key="1">
    <citation type="submission" date="2015-07" db="EMBL/GenBank/DDBJ databases">
        <title>The genome of Eufriesea mexicana.</title>
        <authorList>
            <person name="Pan H."/>
            <person name="Kapheim K."/>
        </authorList>
    </citation>
    <scope>NUCLEOTIDE SEQUENCE [LARGE SCALE GENOMIC DNA]</scope>
    <source>
        <strain evidence="2">0111107269</strain>
        <tissue evidence="2">Whole body</tissue>
    </source>
</reference>
<organism evidence="2 3">
    <name type="scientific">Eufriesea mexicana</name>
    <dbReference type="NCBI Taxonomy" id="516756"/>
    <lineage>
        <taxon>Eukaryota</taxon>
        <taxon>Metazoa</taxon>
        <taxon>Ecdysozoa</taxon>
        <taxon>Arthropoda</taxon>
        <taxon>Hexapoda</taxon>
        <taxon>Insecta</taxon>
        <taxon>Pterygota</taxon>
        <taxon>Neoptera</taxon>
        <taxon>Endopterygota</taxon>
        <taxon>Hymenoptera</taxon>
        <taxon>Apocrita</taxon>
        <taxon>Aculeata</taxon>
        <taxon>Apoidea</taxon>
        <taxon>Anthophila</taxon>
        <taxon>Apidae</taxon>
        <taxon>Eufriesea</taxon>
    </lineage>
</organism>
<evidence type="ECO:0000313" key="3">
    <source>
        <dbReference type="Proteomes" id="UP000250275"/>
    </source>
</evidence>
<feature type="region of interest" description="Disordered" evidence="1">
    <location>
        <begin position="158"/>
        <end position="180"/>
    </location>
</feature>
<protein>
    <submittedName>
        <fullName evidence="2">Uncharacterized protein</fullName>
    </submittedName>
</protein>
<dbReference type="AlphaFoldDB" id="A0A310SRB8"/>
<name>A0A310SRB8_9HYME</name>
<gene>
    <name evidence="2" type="ORF">WN48_10930</name>
</gene>
<dbReference type="EMBL" id="KQ761005">
    <property type="protein sequence ID" value="OAD58431.1"/>
    <property type="molecule type" value="Genomic_DNA"/>
</dbReference>
<proteinExistence type="predicted"/>
<accession>A0A310SRB8</accession>
<evidence type="ECO:0000256" key="1">
    <source>
        <dbReference type="SAM" id="MobiDB-lite"/>
    </source>
</evidence>
<sequence>MKLLVSTRGPCWAVAGQDRHFASQPHGVELNHPCGLTVDGTSPSASMCPSPSRVRLRQRTAPSRSEDALIRGGHPGTRCMTRLTVTGNECRRRVVRMTYEACTYRVHESTSRRLVGLTTWRWLRIETRTCALVAQPTGAVRIKDTMPVQLQAHAPVAYDQGAGPPHRVQRKQRPEGHPGTRCLTRLTVAGNECRRRVVRMTYETRSCRVQGSTSAGTHPYGLRRKRFPSLQGSPVNGGLVYVYDHRPELENSGSSLAIQVRYGFTHFLNTRFTESVNFTEGLLQLYDGTWFPLPVNLTSALRNRYTDSVCKPSVKSDTVLRTDRILDSVPSFLTPLLSEFYQYEIFFRGLSVINSIKIDVYMSNMGLGYLSSQEWVYLTRQRVKLQGESLTDNLSRNGVPGKTAKLRKTKWLFYLPDYSITRPCSTPVQPLSPLSSTNGANPHALALFREEKEASTRSHLDDSGRLLFAFNLFDIKTIAIDLIPATQRQQLVTPHGKPCSSSISPFSISPSELISISRGKRKKTLLESWPIFCQLADEKSLSRQMHFLDPKQAAIAAAAPRSLICPDKAALGHCTRVHGTKLGRSLRRVE</sequence>